<dbReference type="EMBL" id="CAJOBC010104058">
    <property type="protein sequence ID" value="CAF4489618.1"/>
    <property type="molecule type" value="Genomic_DNA"/>
</dbReference>
<evidence type="ECO:0000313" key="4">
    <source>
        <dbReference type="Proteomes" id="UP000663829"/>
    </source>
</evidence>
<dbReference type="AlphaFoldDB" id="A0A816B930"/>
<keyword evidence="4" id="KW-1185">Reference proteome</keyword>
<dbReference type="Proteomes" id="UP000663829">
    <property type="component" value="Unassembled WGS sequence"/>
</dbReference>
<accession>A0A816B930</accession>
<evidence type="ECO:0000256" key="1">
    <source>
        <dbReference type="SAM" id="MobiDB-lite"/>
    </source>
</evidence>
<dbReference type="Proteomes" id="UP000681722">
    <property type="component" value="Unassembled WGS sequence"/>
</dbReference>
<feature type="compositionally biased region" description="Polar residues" evidence="1">
    <location>
        <begin position="29"/>
        <end position="58"/>
    </location>
</feature>
<organism evidence="2 4">
    <name type="scientific">Didymodactylos carnosus</name>
    <dbReference type="NCBI Taxonomy" id="1234261"/>
    <lineage>
        <taxon>Eukaryota</taxon>
        <taxon>Metazoa</taxon>
        <taxon>Spiralia</taxon>
        <taxon>Gnathifera</taxon>
        <taxon>Rotifera</taxon>
        <taxon>Eurotatoria</taxon>
        <taxon>Bdelloidea</taxon>
        <taxon>Philodinida</taxon>
        <taxon>Philodinidae</taxon>
        <taxon>Didymodactylos</taxon>
    </lineage>
</organism>
<evidence type="ECO:0000313" key="3">
    <source>
        <dbReference type="EMBL" id="CAF4489618.1"/>
    </source>
</evidence>
<comment type="caution">
    <text evidence="2">The sequence shown here is derived from an EMBL/GenBank/DDBJ whole genome shotgun (WGS) entry which is preliminary data.</text>
</comment>
<dbReference type="EMBL" id="CAJNOQ010037409">
    <property type="protein sequence ID" value="CAF1608326.1"/>
    <property type="molecule type" value="Genomic_DNA"/>
</dbReference>
<evidence type="ECO:0000313" key="2">
    <source>
        <dbReference type="EMBL" id="CAF1608326.1"/>
    </source>
</evidence>
<feature type="region of interest" description="Disordered" evidence="1">
    <location>
        <begin position="28"/>
        <end position="65"/>
    </location>
</feature>
<protein>
    <submittedName>
        <fullName evidence="2">Uncharacterized protein</fullName>
    </submittedName>
</protein>
<reference evidence="2" key="1">
    <citation type="submission" date="2021-02" db="EMBL/GenBank/DDBJ databases">
        <authorList>
            <person name="Nowell W R."/>
        </authorList>
    </citation>
    <scope>NUCLEOTIDE SEQUENCE</scope>
</reference>
<name>A0A816B930_9BILA</name>
<proteinExistence type="predicted"/>
<gene>
    <name evidence="2" type="ORF">GPM918_LOCUS42909</name>
    <name evidence="3" type="ORF">SRO942_LOCUS44262</name>
</gene>
<sequence>MWEKDGIAERSKGDFKNLSVECLKLPLSLGSTHSKPPSNQDSRRQSGIFSKQFSTPLSPISGDLRNEECKTSTEQQFEGEYQDQLQQLVQAIATAKEIERDLLAKIPDVVNTVESASQWLKFMVNAYP</sequence>